<proteinExistence type="predicted"/>
<sequence>MHFYFQCTQILNIINLKYALIGSSIFNKWGDGWLFYNGCF</sequence>
<protein>
    <submittedName>
        <fullName evidence="1">Uncharacterized protein</fullName>
    </submittedName>
</protein>
<accession>A0A2P2QN47</accession>
<organism evidence="1">
    <name type="scientific">Rhizophora mucronata</name>
    <name type="common">Asiatic mangrove</name>
    <dbReference type="NCBI Taxonomy" id="61149"/>
    <lineage>
        <taxon>Eukaryota</taxon>
        <taxon>Viridiplantae</taxon>
        <taxon>Streptophyta</taxon>
        <taxon>Embryophyta</taxon>
        <taxon>Tracheophyta</taxon>
        <taxon>Spermatophyta</taxon>
        <taxon>Magnoliopsida</taxon>
        <taxon>eudicotyledons</taxon>
        <taxon>Gunneridae</taxon>
        <taxon>Pentapetalae</taxon>
        <taxon>rosids</taxon>
        <taxon>fabids</taxon>
        <taxon>Malpighiales</taxon>
        <taxon>Rhizophoraceae</taxon>
        <taxon>Rhizophora</taxon>
    </lineage>
</organism>
<dbReference type="EMBL" id="GGEC01087946">
    <property type="protein sequence ID" value="MBX68430.1"/>
    <property type="molecule type" value="Transcribed_RNA"/>
</dbReference>
<evidence type="ECO:0000313" key="1">
    <source>
        <dbReference type="EMBL" id="MBX68430.1"/>
    </source>
</evidence>
<name>A0A2P2QN47_RHIMU</name>
<reference evidence="1" key="1">
    <citation type="submission" date="2018-02" db="EMBL/GenBank/DDBJ databases">
        <title>Rhizophora mucronata_Transcriptome.</title>
        <authorList>
            <person name="Meera S.P."/>
            <person name="Sreeshan A."/>
            <person name="Augustine A."/>
        </authorList>
    </citation>
    <scope>NUCLEOTIDE SEQUENCE</scope>
    <source>
        <tissue evidence="1">Leaf</tissue>
    </source>
</reference>
<dbReference type="AlphaFoldDB" id="A0A2P2QN47"/>